<proteinExistence type="predicted"/>
<dbReference type="Gene3D" id="2.160.10.10">
    <property type="entry name" value="Hexapeptide repeat proteins"/>
    <property type="match status" value="1"/>
</dbReference>
<evidence type="ECO:0000313" key="1">
    <source>
        <dbReference type="EMBL" id="RNA69756.1"/>
    </source>
</evidence>
<dbReference type="PANTHER" id="PTHR13061:SF29">
    <property type="entry name" value="GAMMA CARBONIC ANHYDRASE-LIKE 1, MITOCHONDRIAL-RELATED"/>
    <property type="match status" value="1"/>
</dbReference>
<dbReference type="InterPro" id="IPR050484">
    <property type="entry name" value="Transf_Hexapept/Carb_Anhydrase"/>
</dbReference>
<reference evidence="1 2" key="1">
    <citation type="submission" date="2018-10" db="EMBL/GenBank/DDBJ databases">
        <title>Bacillus Keqinensis sp. nov., a moderately halophilic bacterium isolated from a saline-alkaline lake.</title>
        <authorList>
            <person name="Wang H."/>
        </authorList>
    </citation>
    <scope>NUCLEOTIDE SEQUENCE [LARGE SCALE GENOMIC DNA]</scope>
    <source>
        <strain evidence="1 2">KQ-3</strain>
    </source>
</reference>
<gene>
    <name evidence="1" type="ORF">EBO34_07415</name>
</gene>
<dbReference type="EMBL" id="RHIB01000001">
    <property type="protein sequence ID" value="RNA69756.1"/>
    <property type="molecule type" value="Genomic_DNA"/>
</dbReference>
<keyword evidence="2" id="KW-1185">Reference proteome</keyword>
<name>A0A3M7TW24_9BACI</name>
<dbReference type="SUPFAM" id="SSF51161">
    <property type="entry name" value="Trimeric LpxA-like enzymes"/>
    <property type="match status" value="1"/>
</dbReference>
<dbReference type="InterPro" id="IPR011004">
    <property type="entry name" value="Trimer_LpxA-like_sf"/>
</dbReference>
<evidence type="ECO:0000313" key="2">
    <source>
        <dbReference type="Proteomes" id="UP000278746"/>
    </source>
</evidence>
<comment type="caution">
    <text evidence="1">The sequence shown here is derived from an EMBL/GenBank/DDBJ whole genome shotgun (WGS) entry which is preliminary data.</text>
</comment>
<dbReference type="Pfam" id="PF00132">
    <property type="entry name" value="Hexapep"/>
    <property type="match status" value="2"/>
</dbReference>
<dbReference type="InterPro" id="IPR001451">
    <property type="entry name" value="Hexapep"/>
</dbReference>
<dbReference type="OrthoDB" id="9803036at2"/>
<protein>
    <submittedName>
        <fullName evidence="1">Gamma carbonic anhydrase family protein</fullName>
    </submittedName>
</protein>
<sequence>MIYPYNNKTPQIDESVFLAPGSHVIGDVTIGKGSSVWFNAVLRGDEAPIRIGERCNIQDNSTLHLYNEFPLILEDEVSIGHNVILHGCTVRKGSLIGMGATILDGTEIGEWSLIGANTFIPSGKKIPPRSLVLGSPGKVVRELTADDFALIRLTIDTYYQKGKEFKEQLVR</sequence>
<dbReference type="PANTHER" id="PTHR13061">
    <property type="entry name" value="DYNACTIN SUBUNIT P25"/>
    <property type="match status" value="1"/>
</dbReference>
<dbReference type="InterPro" id="IPR047324">
    <property type="entry name" value="LbH_gamma_CA-like"/>
</dbReference>
<organism evidence="1 2">
    <name type="scientific">Alteribacter keqinensis</name>
    <dbReference type="NCBI Taxonomy" id="2483800"/>
    <lineage>
        <taxon>Bacteria</taxon>
        <taxon>Bacillati</taxon>
        <taxon>Bacillota</taxon>
        <taxon>Bacilli</taxon>
        <taxon>Bacillales</taxon>
        <taxon>Bacillaceae</taxon>
        <taxon>Alteribacter</taxon>
    </lineage>
</organism>
<dbReference type="Proteomes" id="UP000278746">
    <property type="component" value="Unassembled WGS sequence"/>
</dbReference>
<dbReference type="AlphaFoldDB" id="A0A3M7TW24"/>
<accession>A0A3M7TW24</accession>
<dbReference type="RefSeq" id="WP_122897269.1">
    <property type="nucleotide sequence ID" value="NZ_RHIB01000001.1"/>
</dbReference>
<dbReference type="CDD" id="cd04645">
    <property type="entry name" value="LbH_gamma_CA_like"/>
    <property type="match status" value="1"/>
</dbReference>